<evidence type="ECO:0000259" key="16">
    <source>
        <dbReference type="PROSITE" id="PS50002"/>
    </source>
</evidence>
<dbReference type="PRINTS" id="PR00762">
    <property type="entry name" value="CLCHANNEL"/>
</dbReference>
<dbReference type="Pfam" id="PF00571">
    <property type="entry name" value="CBS"/>
    <property type="match status" value="1"/>
</dbReference>
<dbReference type="Pfam" id="PF00654">
    <property type="entry name" value="Voltage_CLC"/>
    <property type="match status" value="1"/>
</dbReference>
<dbReference type="InterPro" id="IPR036860">
    <property type="entry name" value="SH2_dom_sf"/>
</dbReference>
<feature type="transmembrane region" description="Helical" evidence="13">
    <location>
        <begin position="572"/>
        <end position="592"/>
    </location>
</feature>
<keyword evidence="10" id="KW-0727">SH2 domain</keyword>
<keyword evidence="9 13" id="KW-0868">Chloride</keyword>
<evidence type="ECO:0000259" key="15">
    <source>
        <dbReference type="PROSITE" id="PS50001"/>
    </source>
</evidence>
<dbReference type="SUPFAM" id="SSF81340">
    <property type="entry name" value="Clc chloride channel"/>
    <property type="match status" value="1"/>
</dbReference>
<dbReference type="CDD" id="cd03683">
    <property type="entry name" value="ClC_1_like"/>
    <property type="match status" value="1"/>
</dbReference>
<dbReference type="PANTHER" id="PTHR45720">
    <property type="entry name" value="CHLORIDE CHANNEL PROTEIN 2"/>
    <property type="match status" value="1"/>
</dbReference>
<feature type="transmembrane region" description="Helical" evidence="13">
    <location>
        <begin position="599"/>
        <end position="615"/>
    </location>
</feature>
<evidence type="ECO:0000256" key="13">
    <source>
        <dbReference type="RuleBase" id="RU361221"/>
    </source>
</evidence>
<dbReference type="PRINTS" id="PR00401">
    <property type="entry name" value="SH2DOMAIN"/>
</dbReference>
<dbReference type="Gene3D" id="3.10.580.10">
    <property type="entry name" value="CBS-domain"/>
    <property type="match status" value="2"/>
</dbReference>
<keyword evidence="5" id="KW-0677">Repeat</keyword>
<feature type="transmembrane region" description="Helical" evidence="13">
    <location>
        <begin position="755"/>
        <end position="772"/>
    </location>
</feature>
<dbReference type="PANTHER" id="PTHR45720:SF13">
    <property type="entry name" value="CHLORIDE CHANNEL PROTEIN"/>
    <property type="match status" value="1"/>
</dbReference>
<proteinExistence type="inferred from homology"/>
<feature type="domain" description="SH3" evidence="16">
    <location>
        <begin position="1"/>
        <end position="49"/>
    </location>
</feature>
<feature type="transmembrane region" description="Helical" evidence="13">
    <location>
        <begin position="667"/>
        <end position="684"/>
    </location>
</feature>
<dbReference type="SMART" id="SM00116">
    <property type="entry name" value="CBS"/>
    <property type="match status" value="2"/>
</dbReference>
<dbReference type="PROSITE" id="PS50001">
    <property type="entry name" value="SH2"/>
    <property type="match status" value="1"/>
</dbReference>
<name>A0AAF5CZP4_STRER</name>
<feature type="compositionally biased region" description="Low complexity" evidence="14">
    <location>
        <begin position="74"/>
        <end position="88"/>
    </location>
</feature>
<dbReference type="InterPro" id="IPR046342">
    <property type="entry name" value="CBS_dom_sf"/>
</dbReference>
<keyword evidence="4 13" id="KW-0812">Transmembrane</keyword>
<keyword evidence="7 13" id="KW-0406">Ion transport</keyword>
<dbReference type="CDD" id="cd11767">
    <property type="entry name" value="SH3_Nck_3"/>
    <property type="match status" value="1"/>
</dbReference>
<dbReference type="SUPFAM" id="SSF54631">
    <property type="entry name" value="CBS-domain pair"/>
    <property type="match status" value="1"/>
</dbReference>
<dbReference type="InterPro" id="IPR001452">
    <property type="entry name" value="SH3_domain"/>
</dbReference>
<feature type="transmembrane region" description="Helical" evidence="13">
    <location>
        <begin position="896"/>
        <end position="919"/>
    </location>
</feature>
<dbReference type="FunFam" id="2.30.30.40:FF:000110">
    <property type="entry name" value="Cytoplasmic protein"/>
    <property type="match status" value="1"/>
</dbReference>
<feature type="transmembrane region" description="Helical" evidence="13">
    <location>
        <begin position="519"/>
        <end position="552"/>
    </location>
</feature>
<dbReference type="SMART" id="SM00326">
    <property type="entry name" value="SH3"/>
    <property type="match status" value="3"/>
</dbReference>
<feature type="domain" description="CBS" evidence="17">
    <location>
        <begin position="982"/>
        <end position="1042"/>
    </location>
</feature>
<protein>
    <recommendedName>
        <fullName evidence="13">Chloride channel protein</fullName>
    </recommendedName>
</protein>
<dbReference type="Gene3D" id="1.10.3080.10">
    <property type="entry name" value="Clc chloride channel"/>
    <property type="match status" value="1"/>
</dbReference>
<feature type="transmembrane region" description="Helical" evidence="13">
    <location>
        <begin position="713"/>
        <end position="734"/>
    </location>
</feature>
<feature type="domain" description="SH3" evidence="16">
    <location>
        <begin position="180"/>
        <end position="242"/>
    </location>
</feature>
<evidence type="ECO:0000256" key="8">
    <source>
        <dbReference type="ARBA" id="ARBA00023136"/>
    </source>
</evidence>
<dbReference type="GO" id="GO:0005247">
    <property type="term" value="F:voltage-gated chloride channel activity"/>
    <property type="evidence" value="ECO:0007669"/>
    <property type="project" value="TreeGrafter"/>
</dbReference>
<reference evidence="19" key="1">
    <citation type="submission" date="2024-02" db="UniProtKB">
        <authorList>
            <consortium name="WormBaseParasite"/>
        </authorList>
    </citation>
    <scope>IDENTIFICATION</scope>
</reference>
<dbReference type="SUPFAM" id="SSF50044">
    <property type="entry name" value="SH3-domain"/>
    <property type="match status" value="3"/>
</dbReference>
<evidence type="ECO:0000256" key="3">
    <source>
        <dbReference type="ARBA" id="ARBA00022448"/>
    </source>
</evidence>
<feature type="domain" description="SH2" evidence="15">
    <location>
        <begin position="275"/>
        <end position="355"/>
    </location>
</feature>
<evidence type="ECO:0000256" key="4">
    <source>
        <dbReference type="ARBA" id="ARBA00022692"/>
    </source>
</evidence>
<dbReference type="Gene3D" id="2.30.30.40">
    <property type="entry name" value="SH3 Domains"/>
    <property type="match status" value="3"/>
</dbReference>
<dbReference type="SMART" id="SM00252">
    <property type="entry name" value="SH2"/>
    <property type="match status" value="1"/>
</dbReference>
<organism evidence="18 19">
    <name type="scientific">Strongyloides stercoralis</name>
    <name type="common">Threadworm</name>
    <dbReference type="NCBI Taxonomy" id="6248"/>
    <lineage>
        <taxon>Eukaryota</taxon>
        <taxon>Metazoa</taxon>
        <taxon>Ecdysozoa</taxon>
        <taxon>Nematoda</taxon>
        <taxon>Chromadorea</taxon>
        <taxon>Rhabditida</taxon>
        <taxon>Tylenchina</taxon>
        <taxon>Panagrolaimomorpha</taxon>
        <taxon>Strongyloidoidea</taxon>
        <taxon>Strongyloididae</taxon>
        <taxon>Strongyloides</taxon>
    </lineage>
</organism>
<dbReference type="InterPro" id="IPR050970">
    <property type="entry name" value="Cl_channel_volt-gated"/>
</dbReference>
<evidence type="ECO:0000259" key="17">
    <source>
        <dbReference type="PROSITE" id="PS51371"/>
    </source>
</evidence>
<dbReference type="Pfam" id="PF00018">
    <property type="entry name" value="SH3_1"/>
    <property type="match status" value="3"/>
</dbReference>
<evidence type="ECO:0000256" key="11">
    <source>
        <dbReference type="PROSITE-ProRule" id="PRU00192"/>
    </source>
</evidence>
<evidence type="ECO:0000256" key="6">
    <source>
        <dbReference type="ARBA" id="ARBA00022989"/>
    </source>
</evidence>
<dbReference type="InterPro" id="IPR036028">
    <property type="entry name" value="SH3-like_dom_sf"/>
</dbReference>
<keyword evidence="3 13" id="KW-0813">Transport</keyword>
<dbReference type="AlphaFoldDB" id="A0AAF5CZP4"/>
<feature type="transmembrane region" description="Helical" evidence="13">
    <location>
        <begin position="855"/>
        <end position="876"/>
    </location>
</feature>
<evidence type="ECO:0000256" key="5">
    <source>
        <dbReference type="ARBA" id="ARBA00022737"/>
    </source>
</evidence>
<accession>A0AAF5CZP4</accession>
<evidence type="ECO:0000256" key="1">
    <source>
        <dbReference type="ARBA" id="ARBA00004141"/>
    </source>
</evidence>
<dbReference type="InterPro" id="IPR000980">
    <property type="entry name" value="SH2"/>
</dbReference>
<dbReference type="InterPro" id="IPR001807">
    <property type="entry name" value="ClC"/>
</dbReference>
<evidence type="ECO:0000256" key="14">
    <source>
        <dbReference type="SAM" id="MobiDB-lite"/>
    </source>
</evidence>
<dbReference type="InterPro" id="IPR000644">
    <property type="entry name" value="CBS_dom"/>
</dbReference>
<dbReference type="PROSITE" id="PS51371">
    <property type="entry name" value="CBS"/>
    <property type="match status" value="1"/>
</dbReference>
<keyword evidence="8 13" id="KW-0472">Membrane</keyword>
<feature type="transmembrane region" description="Helical" evidence="13">
    <location>
        <begin position="631"/>
        <end position="655"/>
    </location>
</feature>
<evidence type="ECO:0000313" key="18">
    <source>
        <dbReference type="Proteomes" id="UP000035681"/>
    </source>
</evidence>
<evidence type="ECO:0000256" key="9">
    <source>
        <dbReference type="ARBA" id="ARBA00023214"/>
    </source>
</evidence>
<evidence type="ECO:0000256" key="7">
    <source>
        <dbReference type="ARBA" id="ARBA00023065"/>
    </source>
</evidence>
<dbReference type="PRINTS" id="PR00452">
    <property type="entry name" value="SH3DOMAIN"/>
</dbReference>
<keyword evidence="18" id="KW-1185">Reference proteome</keyword>
<dbReference type="SUPFAM" id="SSF55550">
    <property type="entry name" value="SH2 domain"/>
    <property type="match status" value="1"/>
</dbReference>
<dbReference type="FunFam" id="1.10.3080.10:FF:000022">
    <property type="entry name" value="Chloride channel protein"/>
    <property type="match status" value="1"/>
</dbReference>
<feature type="region of interest" description="Disordered" evidence="14">
    <location>
        <begin position="69"/>
        <end position="89"/>
    </location>
</feature>
<feature type="compositionally biased region" description="Basic and acidic residues" evidence="14">
    <location>
        <begin position="1172"/>
        <end position="1192"/>
    </location>
</feature>
<dbReference type="Gene3D" id="3.30.505.10">
    <property type="entry name" value="SH2 domain"/>
    <property type="match status" value="1"/>
</dbReference>
<feature type="domain" description="SH3" evidence="16">
    <location>
        <begin position="112"/>
        <end position="171"/>
    </location>
</feature>
<feature type="transmembrane region" description="Helical" evidence="13">
    <location>
        <begin position="926"/>
        <end position="946"/>
    </location>
</feature>
<evidence type="ECO:0000256" key="12">
    <source>
        <dbReference type="PROSITE-ProRule" id="PRU00703"/>
    </source>
</evidence>
<dbReference type="InterPro" id="IPR014743">
    <property type="entry name" value="Cl-channel_core"/>
</dbReference>
<evidence type="ECO:0000256" key="2">
    <source>
        <dbReference type="ARBA" id="ARBA00022443"/>
    </source>
</evidence>
<evidence type="ECO:0000313" key="19">
    <source>
        <dbReference type="WBParaSite" id="TCONS_00004225.p1"/>
    </source>
</evidence>
<feature type="region of interest" description="Disordered" evidence="14">
    <location>
        <begin position="1169"/>
        <end position="1199"/>
    </location>
</feature>
<dbReference type="Proteomes" id="UP000035681">
    <property type="component" value="Unplaced"/>
</dbReference>
<comment type="subcellular location">
    <subcellularLocation>
        <location evidence="1 13">Membrane</location>
        <topology evidence="1 13">Multi-pass membrane protein</topology>
    </subcellularLocation>
</comment>
<dbReference type="PROSITE" id="PS50002">
    <property type="entry name" value="SH3"/>
    <property type="match status" value="3"/>
</dbReference>
<evidence type="ECO:0000256" key="10">
    <source>
        <dbReference type="PROSITE-ProRule" id="PRU00191"/>
    </source>
</evidence>
<keyword evidence="12" id="KW-0129">CBS domain</keyword>
<keyword evidence="2 11" id="KW-0728">SH3 domain</keyword>
<dbReference type="GO" id="GO:0005886">
    <property type="term" value="C:plasma membrane"/>
    <property type="evidence" value="ECO:0007669"/>
    <property type="project" value="TreeGrafter"/>
</dbReference>
<dbReference type="WBParaSite" id="TCONS_00004225.p1">
    <property type="protein sequence ID" value="TCONS_00004225.p1"/>
    <property type="gene ID" value="XLOC_001395"/>
</dbReference>
<sequence length="1511" mass="171682">LRTTGPNELSIRKNQRLRLIDDSRDWWKVQDENNATGFVPSNYVKREKGPDSEDTMLINKHSNFKSLIEDKNSNHNSTSSRSSSDPSNLIKTSGKFIDKNNLVSPMITVDSYRISYGIALYPYEPQRDDELKLSKNDFVEILEKSQDGWWKGRCGNAIGWFPSNYIDEQERIPNVGGPEKILEIVEALYNFTAQNEEELSFEKGELLEILDHPEHDPEWWLARNSRNKTGLVPINYIKVKEAYPKGSLFNFSGLEHKLLTQIKNDTSIKFTNLSYYYGKISREVAEGHLNSRGVEGDFLVRDSESNPGDYSISLKGNKRNKHFWIQFDKTSNTYKIGQRTFLSMELLIEHYKSHPIFSSETTNENIMVYDKFLDMSGILKKEFDNLERSYSYENTVQLGRFRIEDDNELPKIDEEEDEDKIIERRKSKTVRFDSFDPREEWKQEKRARTWSEYFKRMRANFSIGSSMFHFRDLLTDWICLAALGIISSFLSIIIDKLADNMQIFQRILKSLTDIESSFFFYEILGYIGWTFYTVALVLSAASFVHTVAPQAIGSGLPEMKTILRGVVLKDFLTLQTLISKVVGLVLILGSGIPVGKMGPFVHIAAIIANLISNLAKNFDSAFANEARKTDMLAAGCAVGVACTFSAPIGGVLFSIEVTTMYFNVRNYWRGFFAAACGATVFRLLKVKFLESDVTLLAFYQTNFPKDSFVAEELILFAILGFFCGIIGVLFVTFYQNLVMILRTNKFAKKLFQKHWIAYPSLIAFIVASITYPRGYGRFLTGRFKFTRTLVDLFANCTWHKDLKSVDSPHGCDAQLISGWSNQEGLGPYNVLLVLTIFIISFLILSALCNSMPIPCGMFMPVFVCGAAFGRLFGEIISQTYPDGMSQVIDQPIFPGIYAVVGAAALTGAITHSVSVVVICCELTGQIVYLIPLMIAVLVANGVATYFKPSIYDVIIKIKHLPYLPEIPPSNSILHMISAEHIMVSPVEFLPRKVTYEEIKEILIKLKRVRAFPVVDNNENMILLGSVSRRYLLELLNDVIGEEARKKEAERRIKLAISTIDRHFKEAAFLDSFKSSVISSKKSCPSIPYNKSDSRLSDRKISCPETKTSFKRLTGIFNDKKNDLSDENLKSRFIIEPVDGDSPAYNNEINFLSSRKPGRRNAFILNNNGDELENQHKEGESKTVTDSNGDSKKNGWHKSNSFHEVSSDVDLKSYANTHTGSLHISHDSEISLSKYFREAKKKFHSLQHSVFNGKHDDNLKNLSFELDSDEIVEFENRVLKEETTISDNIIDPAPFQLVRRTSLFKVHSLFSLLGLSRAYVTDCGRLIGVVALKDLRIAIQKAQSAVNTRHIRKLHRKMSVNIDSDNSISEVKEPGPYVPSDFKKDDDEQCEYTRKVKEERALEPSSSAISLHDILTPPLEVVKPPCNSLYIFENNSCRNEMFTIDEENDSTYNSLNKNCQNNMTNDNKVEESSKNCISFDVQEKSNELNKALSYLRRKSIPLEDQIDNETNK</sequence>
<feature type="transmembrane region" description="Helical" evidence="13">
    <location>
        <begin position="828"/>
        <end position="848"/>
    </location>
</feature>
<comment type="similarity">
    <text evidence="13">Belongs to the chloride channel (TC 2.A.49) family.</text>
</comment>
<dbReference type="Pfam" id="PF00017">
    <property type="entry name" value="SH2"/>
    <property type="match status" value="1"/>
</dbReference>
<feature type="transmembrane region" description="Helical" evidence="13">
    <location>
        <begin position="474"/>
        <end position="498"/>
    </location>
</feature>
<keyword evidence="6 13" id="KW-1133">Transmembrane helix</keyword>